<sequence length="105" mass="11728">MRYRFVPRGPALRRTSSSPLTVSLASRWFALRSLILQRFASVGTDGHATPRASAWSAMASIMSSSVPPCREFSQTRFQTRTLMVAWPSGGSRARSRQRLPADKTR</sequence>
<dbReference type="AlphaFoldDB" id="A0A246ITP3"/>
<reference evidence="1 2" key="1">
    <citation type="journal article" date="2008" name="Int. J. Syst. Evol. Microbiol.">
        <title>Description of Roseateles aquatilis sp. nov. and Roseateles terrae sp. nov., in the class Betaproteobacteria, and emended description of the genus Roseateles.</title>
        <authorList>
            <person name="Gomila M."/>
            <person name="Bowien B."/>
            <person name="Falsen E."/>
            <person name="Moore E.R."/>
            <person name="Lalucat J."/>
        </authorList>
    </citation>
    <scope>NUCLEOTIDE SEQUENCE [LARGE SCALE GENOMIC DNA]</scope>
    <source>
        <strain evidence="1 2">CCUG 48205</strain>
    </source>
</reference>
<protein>
    <submittedName>
        <fullName evidence="1">Uncharacterized protein</fullName>
    </submittedName>
</protein>
<dbReference type="Proteomes" id="UP000197468">
    <property type="component" value="Unassembled WGS sequence"/>
</dbReference>
<accession>A0A246ITP3</accession>
<comment type="caution">
    <text evidence="1">The sequence shown here is derived from an EMBL/GenBank/DDBJ whole genome shotgun (WGS) entry which is preliminary data.</text>
</comment>
<dbReference type="EMBL" id="NIOF01000020">
    <property type="protein sequence ID" value="OWQ83593.1"/>
    <property type="molecule type" value="Genomic_DNA"/>
</dbReference>
<evidence type="ECO:0000313" key="1">
    <source>
        <dbReference type="EMBL" id="OWQ83593.1"/>
    </source>
</evidence>
<name>A0A246ITP3_9BURK</name>
<proteinExistence type="predicted"/>
<gene>
    <name evidence="1" type="ORF">CDN99_26035</name>
</gene>
<organism evidence="1 2">
    <name type="scientific">Roseateles aquatilis</name>
    <dbReference type="NCBI Taxonomy" id="431061"/>
    <lineage>
        <taxon>Bacteria</taxon>
        <taxon>Pseudomonadati</taxon>
        <taxon>Pseudomonadota</taxon>
        <taxon>Betaproteobacteria</taxon>
        <taxon>Burkholderiales</taxon>
        <taxon>Sphaerotilaceae</taxon>
        <taxon>Roseateles</taxon>
    </lineage>
</organism>
<evidence type="ECO:0000313" key="2">
    <source>
        <dbReference type="Proteomes" id="UP000197468"/>
    </source>
</evidence>
<keyword evidence="2" id="KW-1185">Reference proteome</keyword>